<gene>
    <name evidence="1" type="ORF">ARN_19280</name>
</gene>
<evidence type="ECO:0000313" key="1">
    <source>
        <dbReference type="EMBL" id="CBA73723.1"/>
    </source>
</evidence>
<sequence length="57" mass="6716">MLAHADEIRTQLQINAGLERELQLKALRQRFADQDFEITKRTTQMTARNAPKIRFCK</sequence>
<protein>
    <submittedName>
        <fullName evidence="1">Uncharacterized protein</fullName>
    </submittedName>
</protein>
<dbReference type="AlphaFoldDB" id="D2U0B4"/>
<proteinExistence type="predicted"/>
<dbReference type="EMBL" id="FN545206">
    <property type="protein sequence ID" value="CBA73723.1"/>
    <property type="molecule type" value="Genomic_DNA"/>
</dbReference>
<organism evidence="1">
    <name type="scientific">Arsenophonus nasoniae</name>
    <name type="common">son-killer infecting Nasonia vitripennis</name>
    <dbReference type="NCBI Taxonomy" id="638"/>
    <lineage>
        <taxon>Bacteria</taxon>
        <taxon>Pseudomonadati</taxon>
        <taxon>Pseudomonadota</taxon>
        <taxon>Gammaproteobacteria</taxon>
        <taxon>Enterobacterales</taxon>
        <taxon>Morganellaceae</taxon>
        <taxon>Arsenophonus</taxon>
    </lineage>
</organism>
<reference evidence="1" key="1">
    <citation type="journal article" date="2010" name="Insect Mol. Biol.">
        <title>The draft genome sequence of Arsenophonus nasoniae, son-killer bacterium of Nasonia vitripennis, reveals genes associated with virulence and symbiosis.</title>
        <authorList>
            <person name="Wilkes T."/>
            <person name="Darby A.C."/>
            <person name="Choi J."/>
            <person name="Colborne J.K."/>
            <person name="Werren J.H."/>
            <person name="Hurst G.D.D."/>
        </authorList>
    </citation>
    <scope>NUCLEOTIDE SEQUENCE</scope>
</reference>
<name>D2U0B4_9GAMM</name>
<accession>D2U0B4</accession>